<evidence type="ECO:0000256" key="1">
    <source>
        <dbReference type="SAM" id="MobiDB-lite"/>
    </source>
</evidence>
<keyword evidence="4" id="KW-1185">Reference proteome</keyword>
<protein>
    <recommendedName>
        <fullName evidence="5">Pecanex-like protein 1</fullName>
    </recommendedName>
</protein>
<evidence type="ECO:0000313" key="3">
    <source>
        <dbReference type="EMBL" id="MEQ3551105.1"/>
    </source>
</evidence>
<comment type="caution">
    <text evidence="3">The sequence shown here is derived from an EMBL/GenBank/DDBJ whole genome shotgun (WGS) entry which is preliminary data.</text>
</comment>
<feature type="compositionally biased region" description="Gly residues" evidence="1">
    <location>
        <begin position="81"/>
        <end position="95"/>
    </location>
</feature>
<accession>A0ABV1K9F7</accession>
<dbReference type="RefSeq" id="WP_349298175.1">
    <property type="nucleotide sequence ID" value="NZ_JBEDNQ010000004.1"/>
</dbReference>
<organism evidence="3 4">
    <name type="scientific">Pseudonocardia nematodicida</name>
    <dbReference type="NCBI Taxonomy" id="1206997"/>
    <lineage>
        <taxon>Bacteria</taxon>
        <taxon>Bacillati</taxon>
        <taxon>Actinomycetota</taxon>
        <taxon>Actinomycetes</taxon>
        <taxon>Pseudonocardiales</taxon>
        <taxon>Pseudonocardiaceae</taxon>
        <taxon>Pseudonocardia</taxon>
    </lineage>
</organism>
<dbReference type="EMBL" id="JBEDNQ010000004">
    <property type="protein sequence ID" value="MEQ3551105.1"/>
    <property type="molecule type" value="Genomic_DNA"/>
</dbReference>
<reference evidence="3 4" key="1">
    <citation type="submission" date="2024-03" db="EMBL/GenBank/DDBJ databases">
        <title>Draft genome sequence of Pseudonocardia nematodicida JCM 31783.</title>
        <authorList>
            <person name="Butdee W."/>
            <person name="Duangmal K."/>
        </authorList>
    </citation>
    <scope>NUCLEOTIDE SEQUENCE [LARGE SCALE GENOMIC DNA]</scope>
    <source>
        <strain evidence="3 4">JCM 31783</strain>
    </source>
</reference>
<feature type="region of interest" description="Disordered" evidence="1">
    <location>
        <begin position="30"/>
        <end position="139"/>
    </location>
</feature>
<sequence>MPSRTRRIGVAAAFAAALLIGAPVAYAAGSATKDGDEVVSSSESAEGTGLLGGSRGGGHDHSSGGSSSGQDDGSDEENGADGAGGSGDPDGGNADGGDDAGAEGSGRDDAEREESEDGNRADSDGGNEQGGGDDVQGLDILASDCSNSSLIPHNGFQESPRCVDTSFGEVAAVDKSPSLLITEAPTEVAPGEDFSITVSTRNLVRDRFLPAAQGGYYVEASLLNGEGLQRGHFHTACRVLPNPGEAPDSSPAPAFFEATEDGGGGAAPDEVTINVPGVDEAGQLQCSSWAGDGSHRIPMMERANQTPAFDSIRVQVG</sequence>
<feature type="signal peptide" evidence="2">
    <location>
        <begin position="1"/>
        <end position="27"/>
    </location>
</feature>
<feature type="chain" id="PRO_5045335078" description="Pecanex-like protein 1" evidence="2">
    <location>
        <begin position="28"/>
        <end position="317"/>
    </location>
</feature>
<evidence type="ECO:0008006" key="5">
    <source>
        <dbReference type="Google" id="ProtNLM"/>
    </source>
</evidence>
<name>A0ABV1K9F7_9PSEU</name>
<gene>
    <name evidence="3" type="ORF">WIS52_11540</name>
</gene>
<evidence type="ECO:0000313" key="4">
    <source>
        <dbReference type="Proteomes" id="UP001494902"/>
    </source>
</evidence>
<dbReference type="Proteomes" id="UP001494902">
    <property type="component" value="Unassembled WGS sequence"/>
</dbReference>
<evidence type="ECO:0000256" key="2">
    <source>
        <dbReference type="SAM" id="SignalP"/>
    </source>
</evidence>
<keyword evidence="2" id="KW-0732">Signal</keyword>
<proteinExistence type="predicted"/>